<dbReference type="Pfam" id="PF04376">
    <property type="entry name" value="ATE_N"/>
    <property type="match status" value="1"/>
</dbReference>
<feature type="domain" description="N-end aminoacyl transferase N-terminal" evidence="5">
    <location>
        <begin position="15"/>
        <end position="85"/>
    </location>
</feature>
<reference evidence="7 8" key="1">
    <citation type="submission" date="2024-07" db="EMBL/GenBank/DDBJ databases">
        <authorList>
            <person name="Ren Q."/>
        </authorList>
    </citation>
    <scope>NUCLEOTIDE SEQUENCE [LARGE SCALE GENOMIC DNA]</scope>
    <source>
        <strain evidence="7 8">REN37</strain>
    </source>
</reference>
<evidence type="ECO:0000313" key="8">
    <source>
        <dbReference type="Proteomes" id="UP001562065"/>
    </source>
</evidence>
<sequence>MSNLSALRFFSTPAHACSYLEEQQATTLFVDPKTQISPRLYDELTRLGFRRSGDYLYRPHCQLCAACIPARVRAAEFSPRRAQRRILQRNAGLQVELIAPIFTQELYQLYSRYIEERHGDGDMFPPSQEQFASFLMSSWSDTRFCCFRDADGRLLAVAVIDVMQDGVSAVYTFYEPSLPELGLGTLAVLWQIDYCQQHQLPYVYLGYWIQNCRKMRYKSAFQPLEIFVEDRWQDAPLP</sequence>
<dbReference type="Pfam" id="PF04377">
    <property type="entry name" value="ATE_C"/>
    <property type="match status" value="1"/>
</dbReference>
<dbReference type="NCBIfam" id="NF002341">
    <property type="entry name" value="PRK01305.1-1"/>
    <property type="match status" value="1"/>
</dbReference>
<accession>A0ABV4AGF8</accession>
<dbReference type="Gene3D" id="3.40.630.30">
    <property type="match status" value="1"/>
</dbReference>
<dbReference type="RefSeq" id="WP_369455166.1">
    <property type="nucleotide sequence ID" value="NZ_JBGCUO010000001.1"/>
</dbReference>
<dbReference type="HAMAP" id="MF_00689">
    <property type="entry name" value="Bpt"/>
    <property type="match status" value="1"/>
</dbReference>
<comment type="caution">
    <text evidence="7">The sequence shown here is derived from an EMBL/GenBank/DDBJ whole genome shotgun (WGS) entry which is preliminary data.</text>
</comment>
<comment type="catalytic activity">
    <reaction evidence="4">
        <text>N-terminal L-glutamyl-[protein] + L-leucyl-tRNA(Leu) = N-terminal L-leucyl-L-glutamyl-[protein] + tRNA(Leu) + H(+)</text>
        <dbReference type="Rhea" id="RHEA:50412"/>
        <dbReference type="Rhea" id="RHEA-COMP:9613"/>
        <dbReference type="Rhea" id="RHEA-COMP:9622"/>
        <dbReference type="Rhea" id="RHEA-COMP:12664"/>
        <dbReference type="Rhea" id="RHEA-COMP:12668"/>
        <dbReference type="ChEBI" id="CHEBI:15378"/>
        <dbReference type="ChEBI" id="CHEBI:64721"/>
        <dbReference type="ChEBI" id="CHEBI:78442"/>
        <dbReference type="ChEBI" id="CHEBI:78494"/>
        <dbReference type="ChEBI" id="CHEBI:133041"/>
        <dbReference type="EC" id="2.3.2.29"/>
    </reaction>
</comment>
<keyword evidence="2 4" id="KW-0808">Transferase</keyword>
<dbReference type="PANTHER" id="PTHR21367">
    <property type="entry name" value="ARGININE-TRNA-PROTEIN TRANSFERASE 1"/>
    <property type="match status" value="1"/>
</dbReference>
<dbReference type="EC" id="2.3.2.29" evidence="4"/>
<dbReference type="InterPro" id="IPR017138">
    <property type="entry name" value="Asp_Glu_LeuTrfase"/>
</dbReference>
<comment type="function">
    <text evidence="4">Functions in the N-end rule pathway of protein degradation where it conjugates Leu from its aminoacyl-tRNA to the N-termini of proteins containing an N-terminal aspartate or glutamate.</text>
</comment>
<dbReference type="NCBIfam" id="NF002346">
    <property type="entry name" value="PRK01305.2-3"/>
    <property type="match status" value="1"/>
</dbReference>
<evidence type="ECO:0000256" key="1">
    <source>
        <dbReference type="ARBA" id="ARBA00022490"/>
    </source>
</evidence>
<evidence type="ECO:0000256" key="4">
    <source>
        <dbReference type="HAMAP-Rule" id="MF_00689"/>
    </source>
</evidence>
<dbReference type="InterPro" id="IPR007472">
    <property type="entry name" value="N-end_Aminoacyl_Trfase_C"/>
</dbReference>
<organism evidence="7 8">
    <name type="scientific">Isoalcanivorax beigongshangi</name>
    <dbReference type="NCBI Taxonomy" id="3238810"/>
    <lineage>
        <taxon>Bacteria</taxon>
        <taxon>Pseudomonadati</taxon>
        <taxon>Pseudomonadota</taxon>
        <taxon>Gammaproteobacteria</taxon>
        <taxon>Oceanospirillales</taxon>
        <taxon>Alcanivoracaceae</taxon>
        <taxon>Isoalcanivorax</taxon>
    </lineage>
</organism>
<dbReference type="GO" id="GO:0004057">
    <property type="term" value="F:arginyl-tRNA--protein transferase activity"/>
    <property type="evidence" value="ECO:0007669"/>
    <property type="project" value="UniProtKB-EC"/>
</dbReference>
<comment type="subcellular location">
    <subcellularLocation>
        <location evidence="4">Cytoplasm</location>
    </subcellularLocation>
</comment>
<evidence type="ECO:0000259" key="6">
    <source>
        <dbReference type="Pfam" id="PF04377"/>
    </source>
</evidence>
<dbReference type="SUPFAM" id="SSF55729">
    <property type="entry name" value="Acyl-CoA N-acyltransferases (Nat)"/>
    <property type="match status" value="1"/>
</dbReference>
<proteinExistence type="inferred from homology"/>
<gene>
    <name evidence="4" type="primary">bpt</name>
    <name evidence="7" type="ORF">AB5I84_07115</name>
</gene>
<dbReference type="EMBL" id="JBGCUO010000001">
    <property type="protein sequence ID" value="MEY1661919.1"/>
    <property type="molecule type" value="Genomic_DNA"/>
</dbReference>
<evidence type="ECO:0000259" key="5">
    <source>
        <dbReference type="Pfam" id="PF04376"/>
    </source>
</evidence>
<evidence type="ECO:0000256" key="3">
    <source>
        <dbReference type="ARBA" id="ARBA00023315"/>
    </source>
</evidence>
<dbReference type="InterPro" id="IPR007471">
    <property type="entry name" value="N-end_Aminoacyl_Trfase_N"/>
</dbReference>
<dbReference type="InterPro" id="IPR030700">
    <property type="entry name" value="N-end_Aminoacyl_Trfase"/>
</dbReference>
<dbReference type="Proteomes" id="UP001562065">
    <property type="component" value="Unassembled WGS sequence"/>
</dbReference>
<dbReference type="PIRSF" id="PIRSF037208">
    <property type="entry name" value="ATE_pro_prd"/>
    <property type="match status" value="1"/>
</dbReference>
<keyword evidence="3 4" id="KW-0012">Acyltransferase</keyword>
<feature type="domain" description="N-end rule aminoacyl transferase C-terminal" evidence="6">
    <location>
        <begin position="105"/>
        <end position="227"/>
    </location>
</feature>
<name>A0ABV4AGF8_9GAMM</name>
<dbReference type="NCBIfam" id="NF002342">
    <property type="entry name" value="PRK01305.1-3"/>
    <property type="match status" value="1"/>
</dbReference>
<dbReference type="NCBIfam" id="NF002345">
    <property type="entry name" value="PRK01305.2-2"/>
    <property type="match status" value="1"/>
</dbReference>
<dbReference type="PANTHER" id="PTHR21367:SF1">
    <property type="entry name" value="ARGINYL-TRNA--PROTEIN TRANSFERASE 1"/>
    <property type="match status" value="1"/>
</dbReference>
<comment type="catalytic activity">
    <reaction evidence="4">
        <text>N-terminal L-aspartyl-[protein] + L-leucyl-tRNA(Leu) = N-terminal L-leucyl-L-aspartyl-[protein] + tRNA(Leu) + H(+)</text>
        <dbReference type="Rhea" id="RHEA:50420"/>
        <dbReference type="Rhea" id="RHEA-COMP:9613"/>
        <dbReference type="Rhea" id="RHEA-COMP:9622"/>
        <dbReference type="Rhea" id="RHEA-COMP:12669"/>
        <dbReference type="Rhea" id="RHEA-COMP:12674"/>
        <dbReference type="ChEBI" id="CHEBI:15378"/>
        <dbReference type="ChEBI" id="CHEBI:64720"/>
        <dbReference type="ChEBI" id="CHEBI:78442"/>
        <dbReference type="ChEBI" id="CHEBI:78494"/>
        <dbReference type="ChEBI" id="CHEBI:133042"/>
        <dbReference type="EC" id="2.3.2.29"/>
    </reaction>
</comment>
<keyword evidence="1 4" id="KW-0963">Cytoplasm</keyword>
<dbReference type="InterPro" id="IPR016181">
    <property type="entry name" value="Acyl_CoA_acyltransferase"/>
</dbReference>
<keyword evidence="8" id="KW-1185">Reference proteome</keyword>
<evidence type="ECO:0000256" key="2">
    <source>
        <dbReference type="ARBA" id="ARBA00022679"/>
    </source>
</evidence>
<evidence type="ECO:0000313" key="7">
    <source>
        <dbReference type="EMBL" id="MEY1661919.1"/>
    </source>
</evidence>
<comment type="similarity">
    <text evidence="4">Belongs to the R-transferase family. Bpt subfamily.</text>
</comment>
<protein>
    <recommendedName>
        <fullName evidence="4">Aspartate/glutamate leucyltransferase</fullName>
        <ecNumber evidence="4">2.3.2.29</ecNumber>
    </recommendedName>
</protein>